<protein>
    <submittedName>
        <fullName evidence="1">Uncharacterized protein</fullName>
    </submittedName>
</protein>
<dbReference type="EMBL" id="GBRH01273821">
    <property type="protein sequence ID" value="JAD24074.1"/>
    <property type="molecule type" value="Transcribed_RNA"/>
</dbReference>
<sequence length="22" mass="2653">MHEVHEVQNIKMKRAAHIGYFN</sequence>
<accession>A0A0A8YDG4</accession>
<dbReference type="AlphaFoldDB" id="A0A0A8YDG4"/>
<organism evidence="1">
    <name type="scientific">Arundo donax</name>
    <name type="common">Giant reed</name>
    <name type="synonym">Donax arundinaceus</name>
    <dbReference type="NCBI Taxonomy" id="35708"/>
    <lineage>
        <taxon>Eukaryota</taxon>
        <taxon>Viridiplantae</taxon>
        <taxon>Streptophyta</taxon>
        <taxon>Embryophyta</taxon>
        <taxon>Tracheophyta</taxon>
        <taxon>Spermatophyta</taxon>
        <taxon>Magnoliopsida</taxon>
        <taxon>Liliopsida</taxon>
        <taxon>Poales</taxon>
        <taxon>Poaceae</taxon>
        <taxon>PACMAD clade</taxon>
        <taxon>Arundinoideae</taxon>
        <taxon>Arundineae</taxon>
        <taxon>Arundo</taxon>
    </lineage>
</organism>
<proteinExistence type="predicted"/>
<name>A0A0A8YDG4_ARUDO</name>
<evidence type="ECO:0000313" key="1">
    <source>
        <dbReference type="EMBL" id="JAD24074.1"/>
    </source>
</evidence>
<reference evidence="1" key="1">
    <citation type="submission" date="2014-09" db="EMBL/GenBank/DDBJ databases">
        <authorList>
            <person name="Magalhaes I.L.F."/>
            <person name="Oliveira U."/>
            <person name="Santos F.R."/>
            <person name="Vidigal T.H.D.A."/>
            <person name="Brescovit A.D."/>
            <person name="Santos A.J."/>
        </authorList>
    </citation>
    <scope>NUCLEOTIDE SEQUENCE</scope>
    <source>
        <tissue evidence="1">Shoot tissue taken approximately 20 cm above the soil surface</tissue>
    </source>
</reference>
<reference evidence="1" key="2">
    <citation type="journal article" date="2015" name="Data Brief">
        <title>Shoot transcriptome of the giant reed, Arundo donax.</title>
        <authorList>
            <person name="Barrero R.A."/>
            <person name="Guerrero F.D."/>
            <person name="Moolhuijzen P."/>
            <person name="Goolsby J.A."/>
            <person name="Tidwell J."/>
            <person name="Bellgard S.E."/>
            <person name="Bellgard M.I."/>
        </authorList>
    </citation>
    <scope>NUCLEOTIDE SEQUENCE</scope>
    <source>
        <tissue evidence="1">Shoot tissue taken approximately 20 cm above the soil surface</tissue>
    </source>
</reference>